<comment type="subcellular location">
    <subcellularLocation>
        <location evidence="1">Cell membrane</location>
        <topology evidence="1">Multi-pass membrane protein</topology>
    </subcellularLocation>
</comment>
<name>A0A212L3N7_9HYPH</name>
<keyword evidence="5 8" id="KW-0812">Transmembrane</keyword>
<dbReference type="PANTHER" id="PTHR34979:SF1">
    <property type="entry name" value="INNER MEMBRANE PROTEIN YGAZ"/>
    <property type="match status" value="1"/>
</dbReference>
<feature type="transmembrane region" description="Helical" evidence="8">
    <location>
        <begin position="161"/>
        <end position="179"/>
    </location>
</feature>
<reference evidence="9" key="1">
    <citation type="submission" date="2016-08" db="EMBL/GenBank/DDBJ databases">
        <authorList>
            <person name="Seilhamer J.J."/>
        </authorList>
    </citation>
    <scope>NUCLEOTIDE SEQUENCE</scope>
    <source>
        <strain evidence="9">86</strain>
    </source>
</reference>
<dbReference type="PANTHER" id="PTHR34979">
    <property type="entry name" value="INNER MEMBRANE PROTEIN YGAZ"/>
    <property type="match status" value="1"/>
</dbReference>
<gene>
    <name evidence="9" type="ORF">KL86PLE_100478</name>
</gene>
<evidence type="ECO:0000256" key="1">
    <source>
        <dbReference type="ARBA" id="ARBA00004651"/>
    </source>
</evidence>
<protein>
    <submittedName>
        <fullName evidence="9">AzlC-like protein</fullName>
    </submittedName>
</protein>
<comment type="similarity">
    <text evidence="2">Belongs to the AzlC family.</text>
</comment>
<dbReference type="Pfam" id="PF03591">
    <property type="entry name" value="AzlC"/>
    <property type="match status" value="1"/>
</dbReference>
<evidence type="ECO:0000256" key="6">
    <source>
        <dbReference type="ARBA" id="ARBA00022989"/>
    </source>
</evidence>
<sequence length="237" mass="24679">MTTPLADFRAGLVAVFPTVAAAVPFALILGQQATAKGLTPAEMLAMSSIVFAGSSQLIAVGLWSMPAPVAALALMALLVNLRHVLMGASLSGKIAHFGRLRFVAAFLLTDEAWALSERRALDRPISRTFYFTVALTLFVCWQVASVLGTLFGAYLEHPETFGLDFAFPAIFIALALGFWKGARRTGPVLVASAVVAVAVHATVPGAWYVIAGALAGIAAAVVTAPREAPASAGEATR</sequence>
<dbReference type="GO" id="GO:1903785">
    <property type="term" value="P:L-valine transmembrane transport"/>
    <property type="evidence" value="ECO:0007669"/>
    <property type="project" value="TreeGrafter"/>
</dbReference>
<dbReference type="AlphaFoldDB" id="A0A212L3N7"/>
<proteinExistence type="inferred from homology"/>
<keyword evidence="6 8" id="KW-1133">Transmembrane helix</keyword>
<accession>A0A212L3N7</accession>
<feature type="transmembrane region" description="Helical" evidence="8">
    <location>
        <begin position="12"/>
        <end position="31"/>
    </location>
</feature>
<evidence type="ECO:0000256" key="5">
    <source>
        <dbReference type="ARBA" id="ARBA00022692"/>
    </source>
</evidence>
<keyword evidence="7 8" id="KW-0472">Membrane</keyword>
<dbReference type="GO" id="GO:0005886">
    <property type="term" value="C:plasma membrane"/>
    <property type="evidence" value="ECO:0007669"/>
    <property type="project" value="UniProtKB-SubCell"/>
</dbReference>
<evidence type="ECO:0000256" key="2">
    <source>
        <dbReference type="ARBA" id="ARBA00010735"/>
    </source>
</evidence>
<organism evidence="9">
    <name type="scientific">uncultured Pleomorphomonas sp</name>
    <dbReference type="NCBI Taxonomy" id="442121"/>
    <lineage>
        <taxon>Bacteria</taxon>
        <taxon>Pseudomonadati</taxon>
        <taxon>Pseudomonadota</taxon>
        <taxon>Alphaproteobacteria</taxon>
        <taxon>Hyphomicrobiales</taxon>
        <taxon>Pleomorphomonadaceae</taxon>
        <taxon>Pleomorphomonas</taxon>
        <taxon>environmental samples</taxon>
    </lineage>
</organism>
<evidence type="ECO:0000256" key="4">
    <source>
        <dbReference type="ARBA" id="ARBA00022475"/>
    </source>
</evidence>
<evidence type="ECO:0000313" key="9">
    <source>
        <dbReference type="EMBL" id="SCM72138.1"/>
    </source>
</evidence>
<dbReference type="EMBL" id="FMJD01000002">
    <property type="protein sequence ID" value="SCM72138.1"/>
    <property type="molecule type" value="Genomic_DNA"/>
</dbReference>
<feature type="transmembrane region" description="Helical" evidence="8">
    <location>
        <begin position="186"/>
        <end position="201"/>
    </location>
</feature>
<evidence type="ECO:0000256" key="3">
    <source>
        <dbReference type="ARBA" id="ARBA00022448"/>
    </source>
</evidence>
<evidence type="ECO:0000256" key="8">
    <source>
        <dbReference type="SAM" id="Phobius"/>
    </source>
</evidence>
<feature type="transmembrane region" description="Helical" evidence="8">
    <location>
        <begin position="128"/>
        <end position="155"/>
    </location>
</feature>
<keyword evidence="3" id="KW-0813">Transport</keyword>
<dbReference type="RefSeq" id="WP_288199213.1">
    <property type="nucleotide sequence ID" value="NZ_LT608334.1"/>
</dbReference>
<evidence type="ECO:0000256" key="7">
    <source>
        <dbReference type="ARBA" id="ARBA00023136"/>
    </source>
</evidence>
<dbReference type="InterPro" id="IPR011606">
    <property type="entry name" value="Brnchd-chn_aa_trnsp_permease"/>
</dbReference>
<keyword evidence="4" id="KW-1003">Cell membrane</keyword>